<dbReference type="OrthoDB" id="6271555at2"/>
<dbReference type="Pfam" id="PF11869">
    <property type="entry name" value="DUF3389"/>
    <property type="match status" value="1"/>
</dbReference>
<evidence type="ECO:0008006" key="3">
    <source>
        <dbReference type="Google" id="ProtNLM"/>
    </source>
</evidence>
<dbReference type="STRING" id="1918946.VPAL9027_01848"/>
<sequence length="77" mass="8698">MRIEFSRGILIVTPHEILIRLTDMPDTVLQAQQESITLFGQEANVIMANGGGVKWSIKVDNTDQLKWISEELGCEIR</sequence>
<name>A0A1R4B4N8_9VIBR</name>
<accession>A0A1R4B4N8</accession>
<keyword evidence="2" id="KW-1185">Reference proteome</keyword>
<dbReference type="InterPro" id="IPR021811">
    <property type="entry name" value="DUF3389"/>
</dbReference>
<proteinExistence type="predicted"/>
<evidence type="ECO:0000313" key="1">
    <source>
        <dbReference type="EMBL" id="SJL83869.1"/>
    </source>
</evidence>
<dbReference type="Proteomes" id="UP000189475">
    <property type="component" value="Unassembled WGS sequence"/>
</dbReference>
<gene>
    <name evidence="1" type="ORF">VPAL9027_01848</name>
</gene>
<dbReference type="RefSeq" id="WP_077314282.1">
    <property type="nucleotide sequence ID" value="NZ_AP024888.1"/>
</dbReference>
<dbReference type="EMBL" id="FUFT01000005">
    <property type="protein sequence ID" value="SJL83869.1"/>
    <property type="molecule type" value="Genomic_DNA"/>
</dbReference>
<reference evidence="1 2" key="1">
    <citation type="submission" date="2017-02" db="EMBL/GenBank/DDBJ databases">
        <authorList>
            <person name="Peterson S.W."/>
        </authorList>
    </citation>
    <scope>NUCLEOTIDE SEQUENCE [LARGE SCALE GENOMIC DNA]</scope>
    <source>
        <strain evidence="1 2">CECT 9027</strain>
    </source>
</reference>
<evidence type="ECO:0000313" key="2">
    <source>
        <dbReference type="Proteomes" id="UP000189475"/>
    </source>
</evidence>
<dbReference type="AlphaFoldDB" id="A0A1R4B4N8"/>
<organism evidence="1 2">
    <name type="scientific">Vibrio palustris</name>
    <dbReference type="NCBI Taxonomy" id="1918946"/>
    <lineage>
        <taxon>Bacteria</taxon>
        <taxon>Pseudomonadati</taxon>
        <taxon>Pseudomonadota</taxon>
        <taxon>Gammaproteobacteria</taxon>
        <taxon>Vibrionales</taxon>
        <taxon>Vibrionaceae</taxon>
        <taxon>Vibrio</taxon>
    </lineage>
</organism>
<protein>
    <recommendedName>
        <fullName evidence="3">DUF3389 domain-containing protein</fullName>
    </recommendedName>
</protein>